<dbReference type="SUPFAM" id="SSF56219">
    <property type="entry name" value="DNase I-like"/>
    <property type="match status" value="1"/>
</dbReference>
<reference evidence="1" key="1">
    <citation type="submission" date="2019-03" db="EMBL/GenBank/DDBJ databases">
        <authorList>
            <person name="Mank J."/>
            <person name="Almeida P."/>
        </authorList>
    </citation>
    <scope>NUCLEOTIDE SEQUENCE</scope>
    <source>
        <strain evidence="1">78183</strain>
    </source>
</reference>
<dbReference type="InterPro" id="IPR036691">
    <property type="entry name" value="Endo/exonu/phosph_ase_sf"/>
</dbReference>
<evidence type="ECO:0000313" key="1">
    <source>
        <dbReference type="EMBL" id="VFU20386.1"/>
    </source>
</evidence>
<evidence type="ECO:0008006" key="2">
    <source>
        <dbReference type="Google" id="ProtNLM"/>
    </source>
</evidence>
<organism evidence="1">
    <name type="scientific">Salix viminalis</name>
    <name type="common">Common osier</name>
    <name type="synonym">Basket willow</name>
    <dbReference type="NCBI Taxonomy" id="40686"/>
    <lineage>
        <taxon>Eukaryota</taxon>
        <taxon>Viridiplantae</taxon>
        <taxon>Streptophyta</taxon>
        <taxon>Embryophyta</taxon>
        <taxon>Tracheophyta</taxon>
        <taxon>Spermatophyta</taxon>
        <taxon>Magnoliopsida</taxon>
        <taxon>eudicotyledons</taxon>
        <taxon>Gunneridae</taxon>
        <taxon>Pentapetalae</taxon>
        <taxon>rosids</taxon>
        <taxon>fabids</taxon>
        <taxon>Malpighiales</taxon>
        <taxon>Salicaceae</taxon>
        <taxon>Saliceae</taxon>
        <taxon>Salix</taxon>
    </lineage>
</organism>
<proteinExistence type="predicted"/>
<gene>
    <name evidence="1" type="ORF">SVIM_LOCUS5157</name>
</gene>
<dbReference type="EMBL" id="CAADRP010000001">
    <property type="protein sequence ID" value="VFU20386.1"/>
    <property type="molecule type" value="Genomic_DNA"/>
</dbReference>
<sequence>MATGSRFSVLETDRITNQNSPLVRKEQLIFRHQENFGRGNAVAGKSTHVKTKSATSKMPDVGTTLVQNTMEAQFPCLPAFRCSDLTSEHDPADIDSMDVIIDGVRLVCKLLFLLSIVKHGSLARSDLDLPDANDVLLQLKGIKLSVKGHCHASQSITALVHVRNKCWLLTVVYANPNPRIRESLWTYFDGLAKASNLPWLVMENFNDISCASEKCGGNFDSGGSAFVDWISRNQLIDLGFSGSKFTWCNKRNAEVLFGSGLTGA</sequence>
<dbReference type="PANTHER" id="PTHR35218:SF7">
    <property type="entry name" value="ENDONUCLEASE_EXONUCLEASE_PHOSPHATASE"/>
    <property type="match status" value="1"/>
</dbReference>
<accession>A0A6N2JXC0</accession>
<name>A0A6N2JXC0_SALVM</name>
<dbReference type="PANTHER" id="PTHR35218">
    <property type="entry name" value="RNASE H DOMAIN-CONTAINING PROTEIN"/>
    <property type="match status" value="1"/>
</dbReference>
<dbReference type="Gene3D" id="3.60.10.10">
    <property type="entry name" value="Endonuclease/exonuclease/phosphatase"/>
    <property type="match status" value="1"/>
</dbReference>
<protein>
    <recommendedName>
        <fullName evidence="2">Endonuclease/exonuclease/phosphatase domain-containing protein</fullName>
    </recommendedName>
</protein>
<dbReference type="AlphaFoldDB" id="A0A6N2JXC0"/>